<keyword evidence="7 9" id="KW-0503">Monooxygenase</keyword>
<name>A0A182YDR9_ANOST</name>
<keyword evidence="3 8" id="KW-0349">Heme</keyword>
<keyword evidence="4 8" id="KW-0479">Metal-binding</keyword>
<keyword evidence="11" id="KW-1185">Reference proteome</keyword>
<evidence type="ECO:0000256" key="5">
    <source>
        <dbReference type="ARBA" id="ARBA00023002"/>
    </source>
</evidence>
<evidence type="ECO:0000256" key="9">
    <source>
        <dbReference type="RuleBase" id="RU000461"/>
    </source>
</evidence>
<dbReference type="InterPro" id="IPR050196">
    <property type="entry name" value="Cytochrome_P450_Monoox"/>
</dbReference>
<dbReference type="GO" id="GO:0004497">
    <property type="term" value="F:monooxygenase activity"/>
    <property type="evidence" value="ECO:0007669"/>
    <property type="project" value="UniProtKB-KW"/>
</dbReference>
<dbReference type="InterPro" id="IPR036396">
    <property type="entry name" value="Cyt_P450_sf"/>
</dbReference>
<organism evidence="10 11">
    <name type="scientific">Anopheles stephensi</name>
    <name type="common">Indo-Pakistan malaria mosquito</name>
    <dbReference type="NCBI Taxonomy" id="30069"/>
    <lineage>
        <taxon>Eukaryota</taxon>
        <taxon>Metazoa</taxon>
        <taxon>Ecdysozoa</taxon>
        <taxon>Arthropoda</taxon>
        <taxon>Hexapoda</taxon>
        <taxon>Insecta</taxon>
        <taxon>Pterygota</taxon>
        <taxon>Neoptera</taxon>
        <taxon>Endopterygota</taxon>
        <taxon>Diptera</taxon>
        <taxon>Nematocera</taxon>
        <taxon>Culicoidea</taxon>
        <taxon>Culicidae</taxon>
        <taxon>Anophelinae</taxon>
        <taxon>Anopheles</taxon>
    </lineage>
</organism>
<dbReference type="STRING" id="30069.A0A182YDR9"/>
<evidence type="ECO:0000256" key="3">
    <source>
        <dbReference type="ARBA" id="ARBA00022617"/>
    </source>
</evidence>
<dbReference type="EnsemblMetazoa" id="ASTEI06605-RA">
    <property type="protein sequence ID" value="ASTEI06605-PA"/>
    <property type="gene ID" value="ASTEI06605"/>
</dbReference>
<comment type="cofactor">
    <cofactor evidence="1 8">
        <name>heme</name>
        <dbReference type="ChEBI" id="CHEBI:30413"/>
    </cofactor>
</comment>
<dbReference type="PANTHER" id="PTHR24291:SF209">
    <property type="entry name" value="CYTOCHROME P450-LIKE PROTEIN"/>
    <property type="match status" value="1"/>
</dbReference>
<dbReference type="VEuPathDB" id="VectorBase:ASTEI20_041659"/>
<keyword evidence="6 8" id="KW-0408">Iron</keyword>
<keyword evidence="5 9" id="KW-0560">Oxidoreductase</keyword>
<dbReference type="PRINTS" id="PR00463">
    <property type="entry name" value="EP450I"/>
</dbReference>
<dbReference type="GO" id="GO:0016705">
    <property type="term" value="F:oxidoreductase activity, acting on paired donors, with incorporation or reduction of molecular oxygen"/>
    <property type="evidence" value="ECO:0007669"/>
    <property type="project" value="InterPro"/>
</dbReference>
<dbReference type="PANTHER" id="PTHR24291">
    <property type="entry name" value="CYTOCHROME P450 FAMILY 4"/>
    <property type="match status" value="1"/>
</dbReference>
<evidence type="ECO:0000256" key="6">
    <source>
        <dbReference type="ARBA" id="ARBA00023004"/>
    </source>
</evidence>
<dbReference type="GO" id="GO:0005506">
    <property type="term" value="F:iron ion binding"/>
    <property type="evidence" value="ECO:0007669"/>
    <property type="project" value="InterPro"/>
</dbReference>
<reference evidence="11" key="1">
    <citation type="journal article" date="2014" name="Genome Biol.">
        <title>Genome analysis of a major urban malaria vector mosquito, Anopheles stephensi.</title>
        <authorList>
            <person name="Jiang X."/>
            <person name="Peery A."/>
            <person name="Hall A.B."/>
            <person name="Sharma A."/>
            <person name="Chen X.G."/>
            <person name="Waterhouse R.M."/>
            <person name="Komissarov A."/>
            <person name="Riehle M.M."/>
            <person name="Shouche Y."/>
            <person name="Sharakhova M.V."/>
            <person name="Lawson D."/>
            <person name="Pakpour N."/>
            <person name="Arensburger P."/>
            <person name="Davidson V.L."/>
            <person name="Eiglmeier K."/>
            <person name="Emrich S."/>
            <person name="George P."/>
            <person name="Kennedy R.C."/>
            <person name="Mane S.P."/>
            <person name="Maslen G."/>
            <person name="Oringanje C."/>
            <person name="Qi Y."/>
            <person name="Settlage R."/>
            <person name="Tojo M."/>
            <person name="Tubio J.M."/>
            <person name="Unger M.F."/>
            <person name="Wang B."/>
            <person name="Vernick K.D."/>
            <person name="Ribeiro J.M."/>
            <person name="James A.A."/>
            <person name="Michel K."/>
            <person name="Riehle M.A."/>
            <person name="Luckhart S."/>
            <person name="Sharakhov I.V."/>
            <person name="Tu Z."/>
        </authorList>
    </citation>
    <scope>NUCLEOTIDE SEQUENCE [LARGE SCALE GENOMIC DNA]</scope>
    <source>
        <strain evidence="11">Indian</strain>
    </source>
</reference>
<evidence type="ECO:0000256" key="4">
    <source>
        <dbReference type="ARBA" id="ARBA00022723"/>
    </source>
</evidence>
<dbReference type="Gene3D" id="1.10.630.10">
    <property type="entry name" value="Cytochrome P450"/>
    <property type="match status" value="1"/>
</dbReference>
<proteinExistence type="inferred from homology"/>
<dbReference type="SUPFAM" id="SSF48264">
    <property type="entry name" value="Cytochrome P450"/>
    <property type="match status" value="1"/>
</dbReference>
<dbReference type="InterPro" id="IPR001128">
    <property type="entry name" value="Cyt_P450"/>
</dbReference>
<dbReference type="PRINTS" id="PR00385">
    <property type="entry name" value="P450"/>
</dbReference>
<evidence type="ECO:0000256" key="1">
    <source>
        <dbReference type="ARBA" id="ARBA00001971"/>
    </source>
</evidence>
<comment type="similarity">
    <text evidence="2 9">Belongs to the cytochrome P450 family.</text>
</comment>
<feature type="binding site" description="axial binding residue" evidence="8">
    <location>
        <position position="483"/>
    </location>
    <ligand>
        <name>heme</name>
        <dbReference type="ChEBI" id="CHEBI:30413"/>
    </ligand>
    <ligandPart>
        <name>Fe</name>
        <dbReference type="ChEBI" id="CHEBI:18248"/>
    </ligandPart>
</feature>
<dbReference type="VEuPathDB" id="VectorBase:ASTE002991"/>
<dbReference type="PROSITE" id="PS00086">
    <property type="entry name" value="CYTOCHROME_P450"/>
    <property type="match status" value="1"/>
</dbReference>
<dbReference type="AlphaFoldDB" id="A0A182YDR9"/>
<protein>
    <submittedName>
        <fullName evidence="10">Uncharacterized protein</fullName>
    </submittedName>
</protein>
<evidence type="ECO:0000313" key="11">
    <source>
        <dbReference type="Proteomes" id="UP000076408"/>
    </source>
</evidence>
<accession>A0A182YDR9</accession>
<evidence type="ECO:0000256" key="7">
    <source>
        <dbReference type="ARBA" id="ARBA00023033"/>
    </source>
</evidence>
<dbReference type="VEuPathDB" id="VectorBase:ASTEI06605"/>
<reference evidence="10" key="2">
    <citation type="submission" date="2020-05" db="UniProtKB">
        <authorList>
            <consortium name="EnsemblMetazoa"/>
        </authorList>
    </citation>
    <scope>IDENTIFICATION</scope>
    <source>
        <strain evidence="10">Indian</strain>
    </source>
</reference>
<dbReference type="InterPro" id="IPR017972">
    <property type="entry name" value="Cyt_P450_CS"/>
</dbReference>
<sequence length="540" mass="62717">MSELSTIFHGVLVFVLFAVYLQWLMKRWQLSQIFEKIPGPKAYPIVGTMYSFFGKKRHEIFYLLDERTRTYPNIHRVWTGLTPEVRISKPEFVEQVIGSSKHIEKATMYRFLHDWLGNGLLTSKGERWHQHRKLITPTFHFNILDGFCDVFAENSQELVEHLQPYADTGKPVNMYPFITKAALDIICETAMGVKVNAQSEGEENDYVKAVCELSRLFVERMVRPWLHLDFIWLRSRFAARYTNALETVHTYSREVIRDRKAALEASQKSTNPESNNGETFGVKKRMAFLDLLLQGNQAHNIMTDEDVREEVDTFMFEPVSAAIGPATTDYIELNLFIPLFSFRQGHDTTTAGISWVLFLLALHPDVQERVCEEIESIFPPGDNRPATMQDLNELKLLERCIKEALRLYPSVSFFGRTLSEDIQLGGYHVPAQTIVGIHAYHVHRDERYYPDPEKFDPDRFLPENTENRHPYAYIPFSAGPRNCIGQKFALLEEKSIVSSILRRFRLRSVRTREEQKIMHELITRPMDGVLLYLESRKTVV</sequence>
<evidence type="ECO:0000256" key="8">
    <source>
        <dbReference type="PIRSR" id="PIRSR602401-1"/>
    </source>
</evidence>
<dbReference type="Proteomes" id="UP000076408">
    <property type="component" value="Unassembled WGS sequence"/>
</dbReference>
<evidence type="ECO:0000313" key="10">
    <source>
        <dbReference type="EnsemblMetazoa" id="ASTEI06605-PA"/>
    </source>
</evidence>
<dbReference type="GO" id="GO:0020037">
    <property type="term" value="F:heme binding"/>
    <property type="evidence" value="ECO:0007669"/>
    <property type="project" value="InterPro"/>
</dbReference>
<evidence type="ECO:0000256" key="2">
    <source>
        <dbReference type="ARBA" id="ARBA00010617"/>
    </source>
</evidence>
<dbReference type="OMA" id="CDVFAEN"/>
<dbReference type="InterPro" id="IPR002401">
    <property type="entry name" value="Cyt_P450_E_grp-I"/>
</dbReference>
<dbReference type="Pfam" id="PF00067">
    <property type="entry name" value="p450"/>
    <property type="match status" value="2"/>
</dbReference>